<feature type="domain" description="EF-hand" evidence="15">
    <location>
        <begin position="557"/>
        <end position="592"/>
    </location>
</feature>
<dbReference type="InterPro" id="IPR002048">
    <property type="entry name" value="EF_hand_dom"/>
</dbReference>
<dbReference type="SUPFAM" id="SSF47473">
    <property type="entry name" value="EF-hand"/>
    <property type="match status" value="1"/>
</dbReference>
<sequence length="601" mass="62625">MGGGSSSAKYAAAEPGPGGVVGAVADDELAKRYDLVVVGGGPAGVAGALKGAYLGKRVLLVDRPKAPLDARGVDVAFGGPTGLFSKALRDTAKTLDIQALKAQGLDDEVVWLQVQKMCLQLARNNAETTVALLKKFRVGYQQGTATLLGDGKVRVDRVGGAGCVDVAGAKLLVCCGSVPMRVGGVPFDGRRVFDADSINTLGFLPKSVVIVGSGIIAIEYAMIFRKLGAAVTMLVRSSMTSALDRIGLDGDLTRILVQSLKDEAVTIMEGTSVDAFLEPKADGSLRIKLKGDAGDLEADAFLAATGRVPNTAASAALGLAEAGVALGKKGHVEVDGTLMTAVDGLYAAGDAVAGPALASTGVEQAQRAVSHAFGTAVESIDQFPVGVWTIPEVGFFGLTRAAAEQAGRTVKEGVAGYDMCLRGRVFAPDGLLKLVFDVESREILGVHIIGRDACELVHYGMDLVMKRATIFDVIGTLFTAVTFHELFKEAALDGNSKLDFGIQWQEVLMSLGTQLPAKDLLESGEVKRKFDAIDTDKSGGLDEAELLTVLNSFGQDVPAAVAANIIHLADEDGNGVIDIHEFEKIFHVLAAMEAAAGKDKK</sequence>
<reference evidence="16 17" key="1">
    <citation type="submission" date="2024-03" db="EMBL/GenBank/DDBJ databases">
        <title>Aureococcus anophagefferens CCMP1851 and Kratosvirus quantuckense: Draft genome of a second virus-susceptible host strain in the model system.</title>
        <authorList>
            <person name="Chase E."/>
            <person name="Truchon A.R."/>
            <person name="Schepens W."/>
            <person name="Wilhelm S.W."/>
        </authorList>
    </citation>
    <scope>NUCLEOTIDE SEQUENCE [LARGE SCALE GENOMIC DNA]</scope>
    <source>
        <strain evidence="16 17">CCMP1851</strain>
    </source>
</reference>
<dbReference type="Gene3D" id="1.10.238.10">
    <property type="entry name" value="EF-hand"/>
    <property type="match status" value="1"/>
</dbReference>
<dbReference type="EMBL" id="JBBJCI010000226">
    <property type="protein sequence ID" value="KAK7239072.1"/>
    <property type="molecule type" value="Genomic_DNA"/>
</dbReference>
<evidence type="ECO:0000256" key="3">
    <source>
        <dbReference type="ARBA" id="ARBA00004137"/>
    </source>
</evidence>
<dbReference type="PROSITE" id="PS50222">
    <property type="entry name" value="EF_HAND_2"/>
    <property type="match status" value="2"/>
</dbReference>
<evidence type="ECO:0000313" key="17">
    <source>
        <dbReference type="Proteomes" id="UP001363151"/>
    </source>
</evidence>
<dbReference type="Gene3D" id="3.50.50.60">
    <property type="entry name" value="FAD/NAD(P)-binding domain"/>
    <property type="match status" value="2"/>
</dbReference>
<evidence type="ECO:0000256" key="9">
    <source>
        <dbReference type="ARBA" id="ARBA00022837"/>
    </source>
</evidence>
<evidence type="ECO:0000256" key="12">
    <source>
        <dbReference type="ARBA" id="ARBA00023002"/>
    </source>
</evidence>
<keyword evidence="7" id="KW-0285">Flavoprotein</keyword>
<evidence type="ECO:0000256" key="13">
    <source>
        <dbReference type="ARBA" id="ARBA00023027"/>
    </source>
</evidence>
<comment type="function">
    <text evidence="2">Conversion of NADPH, generated by peripheral catabolic pathways, to NADH, which can enter the respiratory chain for energy generation.</text>
</comment>
<dbReference type="InterPro" id="IPR023753">
    <property type="entry name" value="FAD/NAD-binding_dom"/>
</dbReference>
<comment type="subcellular location">
    <subcellularLocation>
        <location evidence="4">Cytoplasm</location>
    </subcellularLocation>
    <subcellularLocation>
        <location evidence="3">Mitochondrion inner membrane</location>
        <topology evidence="3">Peripheral membrane protein</topology>
        <orientation evidence="3">Intermembrane side</orientation>
    </subcellularLocation>
</comment>
<dbReference type="Proteomes" id="UP001363151">
    <property type="component" value="Unassembled WGS sequence"/>
</dbReference>
<keyword evidence="11" id="KW-0809">Transit peptide</keyword>
<keyword evidence="13" id="KW-0520">NAD</keyword>
<protein>
    <recommendedName>
        <fullName evidence="5">NAD(P)(+) transhydrogenase (Si-specific)</fullName>
        <ecNumber evidence="5">1.6.1.1</ecNumber>
    </recommendedName>
    <alternativeName>
        <fullName evidence="14">NAD(P)(+) transhydrogenase [B-specific]</fullName>
    </alternativeName>
</protein>
<dbReference type="Pfam" id="PF02852">
    <property type="entry name" value="Pyr_redox_dim"/>
    <property type="match status" value="1"/>
</dbReference>
<comment type="cofactor">
    <cofactor evidence="1">
        <name>FAD</name>
        <dbReference type="ChEBI" id="CHEBI:57692"/>
    </cofactor>
</comment>
<evidence type="ECO:0000256" key="8">
    <source>
        <dbReference type="ARBA" id="ARBA00022827"/>
    </source>
</evidence>
<keyword evidence="10" id="KW-0521">NADP</keyword>
<evidence type="ECO:0000256" key="4">
    <source>
        <dbReference type="ARBA" id="ARBA00004496"/>
    </source>
</evidence>
<organism evidence="16 17">
    <name type="scientific">Aureococcus anophagefferens</name>
    <name type="common">Harmful bloom alga</name>
    <dbReference type="NCBI Taxonomy" id="44056"/>
    <lineage>
        <taxon>Eukaryota</taxon>
        <taxon>Sar</taxon>
        <taxon>Stramenopiles</taxon>
        <taxon>Ochrophyta</taxon>
        <taxon>Pelagophyceae</taxon>
        <taxon>Pelagomonadales</taxon>
        <taxon>Pelagomonadaceae</taxon>
        <taxon>Aureococcus</taxon>
    </lineage>
</organism>
<gene>
    <name evidence="16" type="ORF">SO694_00027023</name>
</gene>
<dbReference type="InterPro" id="IPR050151">
    <property type="entry name" value="Class-I_Pyr_Nuc-Dis_Oxidored"/>
</dbReference>
<keyword evidence="12" id="KW-0560">Oxidoreductase</keyword>
<feature type="domain" description="EF-hand" evidence="15">
    <location>
        <begin position="521"/>
        <end position="556"/>
    </location>
</feature>
<evidence type="ECO:0000256" key="6">
    <source>
        <dbReference type="ARBA" id="ARBA00022490"/>
    </source>
</evidence>
<accession>A0ABR1FUM3</accession>
<dbReference type="InterPro" id="IPR004099">
    <property type="entry name" value="Pyr_nucl-diS_OxRdtase_dimer"/>
</dbReference>
<keyword evidence="8" id="KW-0274">FAD</keyword>
<dbReference type="Pfam" id="PF07992">
    <property type="entry name" value="Pyr_redox_2"/>
    <property type="match status" value="1"/>
</dbReference>
<dbReference type="InterPro" id="IPR018247">
    <property type="entry name" value="EF_Hand_1_Ca_BS"/>
</dbReference>
<dbReference type="PANTHER" id="PTHR22912">
    <property type="entry name" value="DISULFIDE OXIDOREDUCTASE"/>
    <property type="match status" value="1"/>
</dbReference>
<dbReference type="PANTHER" id="PTHR22912:SF93">
    <property type="entry name" value="SOLUBLE PYRIDINE NUCLEOTIDE TRANSHYDROGENASE"/>
    <property type="match status" value="1"/>
</dbReference>
<dbReference type="PRINTS" id="PR00368">
    <property type="entry name" value="FADPNR"/>
</dbReference>
<dbReference type="InterPro" id="IPR036188">
    <property type="entry name" value="FAD/NAD-bd_sf"/>
</dbReference>
<evidence type="ECO:0000256" key="11">
    <source>
        <dbReference type="ARBA" id="ARBA00022946"/>
    </source>
</evidence>
<keyword evidence="9" id="KW-0106">Calcium</keyword>
<dbReference type="Pfam" id="PF13499">
    <property type="entry name" value="EF-hand_7"/>
    <property type="match status" value="1"/>
</dbReference>
<keyword evidence="17" id="KW-1185">Reference proteome</keyword>
<dbReference type="EC" id="1.6.1.1" evidence="5"/>
<dbReference type="SMART" id="SM00054">
    <property type="entry name" value="EFh"/>
    <property type="match status" value="2"/>
</dbReference>
<name>A0ABR1FUM3_AURAN</name>
<evidence type="ECO:0000256" key="2">
    <source>
        <dbReference type="ARBA" id="ARBA00002842"/>
    </source>
</evidence>
<evidence type="ECO:0000313" key="16">
    <source>
        <dbReference type="EMBL" id="KAK7239072.1"/>
    </source>
</evidence>
<proteinExistence type="predicted"/>
<dbReference type="SUPFAM" id="SSF51905">
    <property type="entry name" value="FAD/NAD(P)-binding domain"/>
    <property type="match status" value="1"/>
</dbReference>
<dbReference type="SUPFAM" id="SSF55424">
    <property type="entry name" value="FAD/NAD-linked reductases, dimerisation (C-terminal) domain"/>
    <property type="match status" value="1"/>
</dbReference>
<evidence type="ECO:0000256" key="1">
    <source>
        <dbReference type="ARBA" id="ARBA00001974"/>
    </source>
</evidence>
<dbReference type="Gene3D" id="3.30.390.30">
    <property type="match status" value="1"/>
</dbReference>
<dbReference type="InterPro" id="IPR016156">
    <property type="entry name" value="FAD/NAD-linked_Rdtase_dimer_sf"/>
</dbReference>
<dbReference type="InterPro" id="IPR011992">
    <property type="entry name" value="EF-hand-dom_pair"/>
</dbReference>
<dbReference type="CDD" id="cd00051">
    <property type="entry name" value="EFh"/>
    <property type="match status" value="1"/>
</dbReference>
<evidence type="ECO:0000256" key="5">
    <source>
        <dbReference type="ARBA" id="ARBA00012772"/>
    </source>
</evidence>
<evidence type="ECO:0000259" key="15">
    <source>
        <dbReference type="PROSITE" id="PS50222"/>
    </source>
</evidence>
<comment type="caution">
    <text evidence="16">The sequence shown here is derived from an EMBL/GenBank/DDBJ whole genome shotgun (WGS) entry which is preliminary data.</text>
</comment>
<evidence type="ECO:0000256" key="7">
    <source>
        <dbReference type="ARBA" id="ARBA00022630"/>
    </source>
</evidence>
<dbReference type="PROSITE" id="PS00018">
    <property type="entry name" value="EF_HAND_1"/>
    <property type="match status" value="1"/>
</dbReference>
<keyword evidence="6" id="KW-0963">Cytoplasm</keyword>
<evidence type="ECO:0000256" key="10">
    <source>
        <dbReference type="ARBA" id="ARBA00022857"/>
    </source>
</evidence>
<evidence type="ECO:0000256" key="14">
    <source>
        <dbReference type="ARBA" id="ARBA00031183"/>
    </source>
</evidence>
<dbReference type="PRINTS" id="PR00411">
    <property type="entry name" value="PNDRDTASEI"/>
</dbReference>